<protein>
    <submittedName>
        <fullName evidence="7">VWA domain-containing protein</fullName>
    </submittedName>
</protein>
<dbReference type="RefSeq" id="WP_310910661.1">
    <property type="nucleotide sequence ID" value="NZ_JAVLVT010000001.1"/>
</dbReference>
<evidence type="ECO:0000256" key="1">
    <source>
        <dbReference type="ARBA" id="ARBA00022475"/>
    </source>
</evidence>
<dbReference type="Gene3D" id="3.40.50.410">
    <property type="entry name" value="von Willebrand factor, type A domain"/>
    <property type="match status" value="1"/>
</dbReference>
<dbReference type="EMBL" id="JAVLVT010000001">
    <property type="protein sequence ID" value="MDS1269151.1"/>
    <property type="molecule type" value="Genomic_DNA"/>
</dbReference>
<dbReference type="Pfam" id="PF00092">
    <property type="entry name" value="VWA"/>
    <property type="match status" value="1"/>
</dbReference>
<proteinExistence type="predicted"/>
<comment type="caution">
    <text evidence="7">The sequence shown here is derived from an EMBL/GenBank/DDBJ whole genome shotgun (WGS) entry which is preliminary data.</text>
</comment>
<evidence type="ECO:0000256" key="4">
    <source>
        <dbReference type="ARBA" id="ARBA00023136"/>
    </source>
</evidence>
<dbReference type="PROSITE" id="PS50234">
    <property type="entry name" value="VWFA"/>
    <property type="match status" value="1"/>
</dbReference>
<keyword evidence="1" id="KW-1003">Cell membrane</keyword>
<dbReference type="InterPro" id="IPR050768">
    <property type="entry name" value="UPF0353/GerABKA_families"/>
</dbReference>
<dbReference type="InterPro" id="IPR024163">
    <property type="entry name" value="Aerotolerance_reg_N"/>
</dbReference>
<dbReference type="PANTHER" id="PTHR22550">
    <property type="entry name" value="SPORE GERMINATION PROTEIN"/>
    <property type="match status" value="1"/>
</dbReference>
<dbReference type="PANTHER" id="PTHR22550:SF5">
    <property type="entry name" value="LEUCINE ZIPPER PROTEIN 4"/>
    <property type="match status" value="1"/>
</dbReference>
<evidence type="ECO:0000313" key="8">
    <source>
        <dbReference type="Proteomes" id="UP001250214"/>
    </source>
</evidence>
<evidence type="ECO:0000256" key="3">
    <source>
        <dbReference type="ARBA" id="ARBA00022989"/>
    </source>
</evidence>
<sequence>MSFLAAGWLWLLVLPAALTAAYVLLQGRRRRYAAQFTNLSLLEQVAPHRPGWRRHLTAALFGLTCITLILGLARPVMDVDVPRERATIMIAIDVSPSMAAADVPPDRFTAAQDAATHFVNTLPDRFNVGLVAFSATATVVASPTQDHQAIIDSVDGLRMSPGTAIGEAVFASLQSIDSFDAETTTNPDDAPPAAIVLLSDGENNSGRPVPLAADAAHTADVPVSTIAFGTGASLIELDGQLVEADIDKDELRGLAADTGGNFYEAESEIELEEVYDDVGSALGSETVRQEIVTRFVAAALVLALATAVASLAWFSRLP</sequence>
<dbReference type="InterPro" id="IPR002035">
    <property type="entry name" value="VWF_A"/>
</dbReference>
<accession>A0ABU2H1H2</accession>
<keyword evidence="4 5" id="KW-0472">Membrane</keyword>
<keyword evidence="2 5" id="KW-0812">Transmembrane</keyword>
<dbReference type="Pfam" id="PF07584">
    <property type="entry name" value="BatA"/>
    <property type="match status" value="1"/>
</dbReference>
<keyword evidence="8" id="KW-1185">Reference proteome</keyword>
<evidence type="ECO:0000256" key="5">
    <source>
        <dbReference type="SAM" id="Phobius"/>
    </source>
</evidence>
<dbReference type="SMART" id="SM00327">
    <property type="entry name" value="VWA"/>
    <property type="match status" value="1"/>
</dbReference>
<reference evidence="8" key="1">
    <citation type="submission" date="2023-07" db="EMBL/GenBank/DDBJ databases">
        <title>Novel species in the genus Lipingzhangella isolated from Sambhar Salt Lake.</title>
        <authorList>
            <person name="Jiya N."/>
            <person name="Kajale S."/>
            <person name="Sharma A."/>
        </authorList>
    </citation>
    <scope>NUCLEOTIDE SEQUENCE [LARGE SCALE GENOMIC DNA]</scope>
    <source>
        <strain evidence="8">LS1_29</strain>
    </source>
</reference>
<gene>
    <name evidence="7" type="ORF">RIF23_02440</name>
</gene>
<feature type="transmembrane region" description="Helical" evidence="5">
    <location>
        <begin position="295"/>
        <end position="314"/>
    </location>
</feature>
<keyword evidence="3 5" id="KW-1133">Transmembrane helix</keyword>
<organism evidence="7 8">
    <name type="scientific">Lipingzhangella rawalii</name>
    <dbReference type="NCBI Taxonomy" id="2055835"/>
    <lineage>
        <taxon>Bacteria</taxon>
        <taxon>Bacillati</taxon>
        <taxon>Actinomycetota</taxon>
        <taxon>Actinomycetes</taxon>
        <taxon>Streptosporangiales</taxon>
        <taxon>Nocardiopsidaceae</taxon>
        <taxon>Lipingzhangella</taxon>
    </lineage>
</organism>
<dbReference type="Proteomes" id="UP001250214">
    <property type="component" value="Unassembled WGS sequence"/>
</dbReference>
<evidence type="ECO:0000256" key="2">
    <source>
        <dbReference type="ARBA" id="ARBA00022692"/>
    </source>
</evidence>
<evidence type="ECO:0000259" key="6">
    <source>
        <dbReference type="PROSITE" id="PS50234"/>
    </source>
</evidence>
<dbReference type="InterPro" id="IPR036465">
    <property type="entry name" value="vWFA_dom_sf"/>
</dbReference>
<dbReference type="SUPFAM" id="SSF53300">
    <property type="entry name" value="vWA-like"/>
    <property type="match status" value="1"/>
</dbReference>
<name>A0ABU2H1H2_9ACTN</name>
<evidence type="ECO:0000313" key="7">
    <source>
        <dbReference type="EMBL" id="MDS1269151.1"/>
    </source>
</evidence>
<feature type="domain" description="VWFA" evidence="6">
    <location>
        <begin position="87"/>
        <end position="278"/>
    </location>
</feature>